<dbReference type="InterPro" id="IPR000269">
    <property type="entry name" value="Cu_amine_oxidase"/>
</dbReference>
<organism evidence="15 16">
    <name type="scientific">Penicillium frequentans</name>
    <dbReference type="NCBI Taxonomy" id="3151616"/>
    <lineage>
        <taxon>Eukaryota</taxon>
        <taxon>Fungi</taxon>
        <taxon>Dikarya</taxon>
        <taxon>Ascomycota</taxon>
        <taxon>Pezizomycotina</taxon>
        <taxon>Eurotiomycetes</taxon>
        <taxon>Eurotiomycetidae</taxon>
        <taxon>Eurotiales</taxon>
        <taxon>Aspergillaceae</taxon>
        <taxon>Penicillium</taxon>
    </lineage>
</organism>
<protein>
    <recommendedName>
        <fullName evidence="9">Amine oxidase</fullName>
        <ecNumber evidence="9">1.4.3.-</ecNumber>
    </recommendedName>
</protein>
<dbReference type="FunFam" id="2.70.98.20:FF:000002">
    <property type="entry name" value="Amine oxidase"/>
    <property type="match status" value="1"/>
</dbReference>
<dbReference type="InterPro" id="IPR015798">
    <property type="entry name" value="Cu_amine_oxidase_C"/>
</dbReference>
<feature type="active site" description="Schiff-base intermediate with substrate; via topaquinone" evidence="7">
    <location>
        <position position="502"/>
    </location>
</feature>
<dbReference type="GO" id="GO:0005886">
    <property type="term" value="C:plasma membrane"/>
    <property type="evidence" value="ECO:0007669"/>
    <property type="project" value="TreeGrafter"/>
</dbReference>
<feature type="domain" description="Copper amine oxidase catalytic" evidence="12">
    <location>
        <begin position="348"/>
        <end position="747"/>
    </location>
</feature>
<dbReference type="GO" id="GO:0048038">
    <property type="term" value="F:quinone binding"/>
    <property type="evidence" value="ECO:0007669"/>
    <property type="project" value="InterPro"/>
</dbReference>
<accession>A0AAD6D2X1</accession>
<keyword evidence="5 9" id="KW-0560">Oxidoreductase</keyword>
<dbReference type="InterPro" id="IPR016182">
    <property type="entry name" value="Cu_amine_oxidase_N-reg"/>
</dbReference>
<dbReference type="InterPro" id="IPR036460">
    <property type="entry name" value="Cu_amine_oxidase_C_sf"/>
</dbReference>
<proteinExistence type="inferred from homology"/>
<evidence type="ECO:0000259" key="14">
    <source>
        <dbReference type="Pfam" id="PF09248"/>
    </source>
</evidence>
<comment type="cofactor">
    <cofactor evidence="9">
        <name>Cu cation</name>
        <dbReference type="ChEBI" id="CHEBI:23378"/>
    </cofactor>
    <text evidence="9">Contains 1 topaquinone per subunit.</text>
</comment>
<keyword evidence="6 9" id="KW-0186">Copper</keyword>
<evidence type="ECO:0000256" key="11">
    <source>
        <dbReference type="SAM" id="SignalP"/>
    </source>
</evidence>
<feature type="domain" description="Copper amine oxidase N2-terminal" evidence="13">
    <location>
        <begin position="107"/>
        <end position="169"/>
    </location>
</feature>
<sequence length="814" mass="92512">MVFGSRYLAIALGLVLLVNPTAGRFHGDLKRPSPKQKHDSRRDLSNGLARTLNNRDLNHRRSTAETSPCIESNYTKIHAPRENVWAGLTDSEAASLLIWLFDQSDLNLTVTSSAGDWDNSIELVELMQPNKTNTLDFIDHGAKAPPRYAHVVIDHRSTVDPYFADILVGPFPIVNGTTKWEPLEYPYTRKTKGRVRNIDADSSLIYYDWLVEISSSISDITLSLWNATSLGLDNDTINLWGIDPLDQSDGRIRRWDQFWNDPTSAFDDSTLLPLGLYVHSDVTGRDPSKWKVLGWLYNNIFYATTNDFRKAFYSPGFERLGQNKDGKWAQTDQQGKVLPHDQSYPPVSVAPSGSRFGVDVEQKYVKWMDFSFYISFSHDTGMALHDIRYKGQRILYEIGLQEAMAHYAGNDPVQSMTTYLDTYYGFGPYAFELARGYDCPAYATYLNSSFYDDETTHTHISSICLFEYDADYPMQRHSSSNYVAVTKNIYFTVRSVSTVGNYDYMFSYSFYMDGSIGVEVRASGYIQSAYFAHNEDFGYQVHEALSGSMHDHVLNFKADFDILGVNNTMELVHQVPTTQTFAWSNTPRNTMKLTRSHVKSEDESRFNWAANSATQVKVINLDETNPYGEYRGYRILPSTGTIHLTVENSTNLRNAGQWAGHDVQVTQHHDTEPRSAHPKNSQDVENPPINFNEFFNGEDLVQKDLVVWLNLGMHHVPHTGDLPNTVFTTAHSGVQFMPLNYMLGDPSRETVNMVRIDYDDGNVSAVHTFGQHDDKCELDFTPAEFSLWDYVGDVVVRKFPYDPNDPYDETDSIS</sequence>
<evidence type="ECO:0000256" key="8">
    <source>
        <dbReference type="PIRSR" id="PIRSR600269-51"/>
    </source>
</evidence>
<dbReference type="Proteomes" id="UP001220324">
    <property type="component" value="Unassembled WGS sequence"/>
</dbReference>
<dbReference type="Pfam" id="PF09248">
    <property type="entry name" value="DUF1965"/>
    <property type="match status" value="1"/>
</dbReference>
<name>A0AAD6D2X1_9EURO</name>
<comment type="cofactor">
    <cofactor evidence="1">
        <name>Cu cation</name>
        <dbReference type="ChEBI" id="CHEBI:23378"/>
    </cofactor>
</comment>
<dbReference type="InterPro" id="IPR015328">
    <property type="entry name" value="DUF1965"/>
</dbReference>
<dbReference type="Pfam" id="PF01179">
    <property type="entry name" value="Cu_amine_oxid"/>
    <property type="match status" value="1"/>
</dbReference>
<evidence type="ECO:0000259" key="13">
    <source>
        <dbReference type="Pfam" id="PF02727"/>
    </source>
</evidence>
<comment type="PTM">
    <text evidence="8 9">Topaquinone (TPQ) is generated by copper-dependent autoxidation of a specific tyrosyl residue.</text>
</comment>
<evidence type="ECO:0000256" key="6">
    <source>
        <dbReference type="ARBA" id="ARBA00023008"/>
    </source>
</evidence>
<evidence type="ECO:0000256" key="7">
    <source>
        <dbReference type="PIRSR" id="PIRSR600269-50"/>
    </source>
</evidence>
<evidence type="ECO:0000313" key="16">
    <source>
        <dbReference type="Proteomes" id="UP001220324"/>
    </source>
</evidence>
<feature type="active site" description="Proton acceptor" evidence="7">
    <location>
        <position position="421"/>
    </location>
</feature>
<keyword evidence="3 9" id="KW-0479">Metal-binding</keyword>
<dbReference type="SUPFAM" id="SSF49998">
    <property type="entry name" value="Amine oxidase catalytic domain"/>
    <property type="match status" value="1"/>
</dbReference>
<evidence type="ECO:0000256" key="10">
    <source>
        <dbReference type="SAM" id="MobiDB-lite"/>
    </source>
</evidence>
<evidence type="ECO:0000256" key="2">
    <source>
        <dbReference type="ARBA" id="ARBA00007983"/>
    </source>
</evidence>
<reference evidence="15 16" key="1">
    <citation type="journal article" date="2023" name="IMA Fungus">
        <title>Comparative genomic study of the Penicillium genus elucidates a diverse pangenome and 15 lateral gene transfer events.</title>
        <authorList>
            <person name="Petersen C."/>
            <person name="Sorensen T."/>
            <person name="Nielsen M.R."/>
            <person name="Sondergaard T.E."/>
            <person name="Sorensen J.L."/>
            <person name="Fitzpatrick D.A."/>
            <person name="Frisvad J.C."/>
            <person name="Nielsen K.L."/>
        </authorList>
    </citation>
    <scope>NUCLEOTIDE SEQUENCE [LARGE SCALE GENOMIC DNA]</scope>
    <source>
        <strain evidence="15 16">IBT 35679</strain>
    </source>
</reference>
<dbReference type="FunFam" id="3.10.450.40:FF:000028">
    <property type="entry name" value="Amine oxidase"/>
    <property type="match status" value="1"/>
</dbReference>
<comment type="caution">
    <text evidence="15">The sequence shown here is derived from an EMBL/GenBank/DDBJ whole genome shotgun (WGS) entry which is preliminary data.</text>
</comment>
<evidence type="ECO:0000256" key="9">
    <source>
        <dbReference type="RuleBase" id="RU000672"/>
    </source>
</evidence>
<comment type="similarity">
    <text evidence="2 9">Belongs to the copper/topaquinone oxidase family.</text>
</comment>
<dbReference type="PANTHER" id="PTHR10638:SF20">
    <property type="entry name" value="AMINE OXIDASE"/>
    <property type="match status" value="1"/>
</dbReference>
<dbReference type="Gene3D" id="3.10.450.40">
    <property type="match status" value="2"/>
</dbReference>
<feature type="region of interest" description="Disordered" evidence="10">
    <location>
        <begin position="665"/>
        <end position="687"/>
    </location>
</feature>
<evidence type="ECO:0000259" key="12">
    <source>
        <dbReference type="Pfam" id="PF01179"/>
    </source>
</evidence>
<dbReference type="PRINTS" id="PR00766">
    <property type="entry name" value="CUDAOXIDASE"/>
</dbReference>
<feature type="chain" id="PRO_5042256096" description="Amine oxidase" evidence="11">
    <location>
        <begin position="24"/>
        <end position="814"/>
    </location>
</feature>
<gene>
    <name evidence="15" type="ORF">N7494_002056</name>
</gene>
<dbReference type="PANTHER" id="PTHR10638">
    <property type="entry name" value="COPPER AMINE OXIDASE"/>
    <property type="match status" value="1"/>
</dbReference>
<keyword evidence="4 7" id="KW-0801">TPQ</keyword>
<dbReference type="GO" id="GO:0008131">
    <property type="term" value="F:primary methylamine oxidase activity"/>
    <property type="evidence" value="ECO:0007669"/>
    <property type="project" value="InterPro"/>
</dbReference>
<feature type="signal peptide" evidence="11">
    <location>
        <begin position="1"/>
        <end position="23"/>
    </location>
</feature>
<dbReference type="GO" id="GO:0005507">
    <property type="term" value="F:copper ion binding"/>
    <property type="evidence" value="ECO:0007669"/>
    <property type="project" value="InterPro"/>
</dbReference>
<dbReference type="EC" id="1.4.3.-" evidence="9"/>
<evidence type="ECO:0000256" key="4">
    <source>
        <dbReference type="ARBA" id="ARBA00022772"/>
    </source>
</evidence>
<evidence type="ECO:0000256" key="3">
    <source>
        <dbReference type="ARBA" id="ARBA00022723"/>
    </source>
</evidence>
<dbReference type="Gene3D" id="2.70.98.20">
    <property type="entry name" value="Copper amine oxidase, catalytic domain"/>
    <property type="match status" value="1"/>
</dbReference>
<keyword evidence="11" id="KW-0732">Signal</keyword>
<dbReference type="GO" id="GO:0009308">
    <property type="term" value="P:amine metabolic process"/>
    <property type="evidence" value="ECO:0007669"/>
    <property type="project" value="UniProtKB-UniRule"/>
</dbReference>
<evidence type="ECO:0000256" key="1">
    <source>
        <dbReference type="ARBA" id="ARBA00001935"/>
    </source>
</evidence>
<evidence type="ECO:0000256" key="5">
    <source>
        <dbReference type="ARBA" id="ARBA00023002"/>
    </source>
</evidence>
<feature type="modified residue" description="2',4',5'-topaquinone" evidence="8">
    <location>
        <position position="502"/>
    </location>
</feature>
<evidence type="ECO:0000313" key="15">
    <source>
        <dbReference type="EMBL" id="KAJ5552678.1"/>
    </source>
</evidence>
<dbReference type="AlphaFoldDB" id="A0AAD6D2X1"/>
<dbReference type="InterPro" id="IPR015800">
    <property type="entry name" value="Cu_amine_oxidase_N2"/>
</dbReference>
<dbReference type="EMBL" id="JAQIZZ010000002">
    <property type="protein sequence ID" value="KAJ5552678.1"/>
    <property type="molecule type" value="Genomic_DNA"/>
</dbReference>
<dbReference type="Pfam" id="PF02727">
    <property type="entry name" value="Cu_amine_oxidN2"/>
    <property type="match status" value="1"/>
</dbReference>
<keyword evidence="16" id="KW-1185">Reference proteome</keyword>
<dbReference type="SUPFAM" id="SSF54416">
    <property type="entry name" value="Amine oxidase N-terminal region"/>
    <property type="match status" value="2"/>
</dbReference>
<feature type="domain" description="DUF1965" evidence="14">
    <location>
        <begin position="269"/>
        <end position="335"/>
    </location>
</feature>